<evidence type="ECO:0008006" key="3">
    <source>
        <dbReference type="Google" id="ProtNLM"/>
    </source>
</evidence>
<gene>
    <name evidence="1" type="ORF">AWJ07_08125</name>
</gene>
<accession>A0A106BXE2</accession>
<reference evidence="1 2" key="1">
    <citation type="submission" date="2016-01" db="EMBL/GenBank/DDBJ databases">
        <title>Draft genome of the antarctic isolate Shewanella frigidimarina Ag06-30.</title>
        <authorList>
            <person name="Parmeciano Di Noto G."/>
            <person name="Vazquez S."/>
            <person name="Mac Cormack W."/>
            <person name="Iriarte A."/>
            <person name="Quiroga C."/>
        </authorList>
    </citation>
    <scope>NUCLEOTIDE SEQUENCE [LARGE SCALE GENOMIC DNA]</scope>
    <source>
        <strain evidence="1 2">Ag06-30</strain>
    </source>
</reference>
<dbReference type="AlphaFoldDB" id="A0A106BXE2"/>
<comment type="caution">
    <text evidence="1">The sequence shown here is derived from an EMBL/GenBank/DDBJ whole genome shotgun (WGS) entry which is preliminary data.</text>
</comment>
<sequence>MSANFYEIDEILNEAVMTGVPSIILEGIDDIEIYTRIAESANFKVEFYAVESIDGYGQGCDNVIAAVTDLNSIVSKKYKLENNVLGIIDKDVRDFRQELPSVEPMLVLNYYSIESHFVSKFIVESILDQCVKATRDILDDTLCKVIMDEIETKLLDIYYFSLESLKNSLEPEYQADFSYSMKPGRLNDFKLKSTIYNKRDDLDKFAASKALTPCLNTLKIITKGKWLIDAFAIELINSIEGLKDKCRSHQIKTCKSCVIDAYDKCFYRIKDGFNKNTIVSLACTNVIGDEFNYIVDRINMIKKSA</sequence>
<proteinExistence type="predicted"/>
<dbReference type="Proteomes" id="UP000055702">
    <property type="component" value="Unassembled WGS sequence"/>
</dbReference>
<evidence type="ECO:0000313" key="1">
    <source>
        <dbReference type="EMBL" id="KVX00326.1"/>
    </source>
</evidence>
<dbReference type="RefSeq" id="WP_059747262.1">
    <property type="nucleotide sequence ID" value="NZ_LRDC01000051.1"/>
</dbReference>
<organism evidence="1">
    <name type="scientific">Shewanella frigidimarina</name>
    <dbReference type="NCBI Taxonomy" id="56812"/>
    <lineage>
        <taxon>Bacteria</taxon>
        <taxon>Pseudomonadati</taxon>
        <taxon>Pseudomonadota</taxon>
        <taxon>Gammaproteobacteria</taxon>
        <taxon>Alteromonadales</taxon>
        <taxon>Shewanellaceae</taxon>
        <taxon>Shewanella</taxon>
    </lineage>
</organism>
<evidence type="ECO:0000313" key="2">
    <source>
        <dbReference type="Proteomes" id="UP000055702"/>
    </source>
</evidence>
<name>A0A106BXE2_SHEFR</name>
<protein>
    <recommendedName>
        <fullName evidence="3">DUF4435 domain-containing protein</fullName>
    </recommendedName>
</protein>
<dbReference type="EMBL" id="LRDC01000051">
    <property type="protein sequence ID" value="KVX00326.1"/>
    <property type="molecule type" value="Genomic_DNA"/>
</dbReference>